<feature type="compositionally biased region" description="Polar residues" evidence="9">
    <location>
        <begin position="494"/>
        <end position="505"/>
    </location>
</feature>
<dbReference type="GO" id="GO:0005634">
    <property type="term" value="C:nucleus"/>
    <property type="evidence" value="ECO:0007669"/>
    <property type="project" value="UniProtKB-SubCell"/>
</dbReference>
<evidence type="ECO:0000256" key="8">
    <source>
        <dbReference type="RuleBase" id="RU364108"/>
    </source>
</evidence>
<evidence type="ECO:0000256" key="9">
    <source>
        <dbReference type="SAM" id="MobiDB-lite"/>
    </source>
</evidence>
<dbReference type="PANTHER" id="PTHR12746">
    <property type="entry name" value="NONSENSE-MEDIATED MRNA DECAY PROTEIN 3"/>
    <property type="match status" value="1"/>
</dbReference>
<evidence type="ECO:0000313" key="13">
    <source>
        <dbReference type="EMBL" id="ACO11168.1"/>
    </source>
</evidence>
<feature type="domain" description="60S ribosomal export protein NMD3 OB-fold" evidence="11">
    <location>
        <begin position="311"/>
        <end position="408"/>
    </location>
</feature>
<comment type="subcellular location">
    <subcellularLocation>
        <location evidence="8">Cytoplasm</location>
    </subcellularLocation>
    <subcellularLocation>
        <location evidence="8">Nucleus</location>
    </subcellularLocation>
</comment>
<gene>
    <name evidence="13" type="primary">NMD3</name>
</gene>
<keyword evidence="5 8" id="KW-0963">Cytoplasm</keyword>
<evidence type="ECO:0000256" key="4">
    <source>
        <dbReference type="ARBA" id="ARBA00022448"/>
    </source>
</evidence>
<evidence type="ECO:0000259" key="11">
    <source>
        <dbReference type="Pfam" id="PF21192"/>
    </source>
</evidence>
<evidence type="ECO:0000259" key="12">
    <source>
        <dbReference type="Pfam" id="PF21193"/>
    </source>
</evidence>
<dbReference type="GO" id="GO:0043023">
    <property type="term" value="F:ribosomal large subunit binding"/>
    <property type="evidence" value="ECO:0007669"/>
    <property type="project" value="InterPro"/>
</dbReference>
<dbReference type="GO" id="GO:0005737">
    <property type="term" value="C:cytoplasm"/>
    <property type="evidence" value="ECO:0007669"/>
    <property type="project" value="UniProtKB-SubCell"/>
</dbReference>
<keyword evidence="4 8" id="KW-0813">Transport</keyword>
<dbReference type="InterPro" id="IPR007064">
    <property type="entry name" value="Nmd3_N"/>
</dbReference>
<dbReference type="Pfam" id="PF21193">
    <property type="entry name" value="NMD_SH3"/>
    <property type="match status" value="1"/>
</dbReference>
<evidence type="ECO:0000256" key="3">
    <source>
        <dbReference type="ARBA" id="ARBA00017035"/>
    </source>
</evidence>
<comment type="function">
    <text evidence="1 8">Acts as an adapter for the XPO1/CRM1-mediated export of the 60S ribosomal subunit.</text>
</comment>
<evidence type="ECO:0000259" key="10">
    <source>
        <dbReference type="Pfam" id="PF04981"/>
    </source>
</evidence>
<accession>C1BQ65</accession>
<dbReference type="GO" id="GO:0015031">
    <property type="term" value="P:protein transport"/>
    <property type="evidence" value="ECO:0007669"/>
    <property type="project" value="UniProtKB-KW"/>
</dbReference>
<feature type="region of interest" description="Disordered" evidence="9">
    <location>
        <begin position="493"/>
        <end position="514"/>
    </location>
</feature>
<reference evidence="13" key="1">
    <citation type="submission" date="2009-03" db="EMBL/GenBank/DDBJ databases">
        <title>Caligus rogercresseyi ESTs and full-length cDNAs.</title>
        <authorList>
            <person name="Yasuike M."/>
            <person name="von Schalburg K."/>
            <person name="Cooper G."/>
            <person name="Leong J."/>
            <person name="Jones S.R.M."/>
            <person name="Koop B.F."/>
        </authorList>
    </citation>
    <scope>NUCLEOTIDE SEQUENCE</scope>
    <source>
        <tissue evidence="13">Whole body</tissue>
    </source>
</reference>
<evidence type="ECO:0000256" key="5">
    <source>
        <dbReference type="ARBA" id="ARBA00022490"/>
    </source>
</evidence>
<comment type="similarity">
    <text evidence="2 8">Belongs to the NMD3 family.</text>
</comment>
<organism evidence="13">
    <name type="scientific">Caligus rogercresseyi</name>
    <name type="common">Sea louse</name>
    <dbReference type="NCBI Taxonomy" id="217165"/>
    <lineage>
        <taxon>Eukaryota</taxon>
        <taxon>Metazoa</taxon>
        <taxon>Ecdysozoa</taxon>
        <taxon>Arthropoda</taxon>
        <taxon>Crustacea</taxon>
        <taxon>Multicrustacea</taxon>
        <taxon>Hexanauplia</taxon>
        <taxon>Copepoda</taxon>
        <taxon>Siphonostomatoida</taxon>
        <taxon>Caligidae</taxon>
        <taxon>Caligus</taxon>
    </lineage>
</organism>
<feature type="domain" description="Nmd3 N-terminal" evidence="10">
    <location>
        <begin position="16"/>
        <end position="244"/>
    </location>
</feature>
<dbReference type="AlphaFoldDB" id="C1BQ65"/>
<evidence type="ECO:0000256" key="6">
    <source>
        <dbReference type="ARBA" id="ARBA00022927"/>
    </source>
</evidence>
<dbReference type="InterPro" id="IPR039768">
    <property type="entry name" value="Nmd3"/>
</dbReference>
<evidence type="ECO:0000256" key="2">
    <source>
        <dbReference type="ARBA" id="ARBA00009794"/>
    </source>
</evidence>
<dbReference type="InterPro" id="IPR048899">
    <property type="entry name" value="NMD_SH3"/>
</dbReference>
<dbReference type="InterPro" id="IPR048898">
    <property type="entry name" value="OB_NMD3"/>
</dbReference>
<dbReference type="GO" id="GO:0000055">
    <property type="term" value="P:ribosomal large subunit export from nucleus"/>
    <property type="evidence" value="ECO:0007669"/>
    <property type="project" value="TreeGrafter"/>
</dbReference>
<evidence type="ECO:0000256" key="7">
    <source>
        <dbReference type="ARBA" id="ARBA00023242"/>
    </source>
</evidence>
<protein>
    <recommendedName>
        <fullName evidence="3 8">60S ribosomal export protein NMD3</fullName>
    </recommendedName>
</protein>
<evidence type="ECO:0000256" key="1">
    <source>
        <dbReference type="ARBA" id="ARBA00002269"/>
    </source>
</evidence>
<proteinExistence type="evidence at transcript level"/>
<dbReference type="PANTHER" id="PTHR12746:SF2">
    <property type="entry name" value="60S RIBOSOMAL EXPORT PROTEIN NMD3"/>
    <property type="match status" value="1"/>
</dbReference>
<sequence>MEIVGAIKEDTHKILCCQCGIPIDPNPANTCVGCLRTQVDITEDIPKQVVLNFCKFCERCLNPPSQWIACSLESRDLMALCLKRLKGLSKVKLVDANFVWTEPHSRRIKVKLSVQGEVISGAILQQTFVVEYVVHNQMCDDCRRVEAKDTWNASVQVRQKTNQKKTLYYLEQVLIKYNATKDCSGIKVVHEGLDFFFSSESNARKLVEFLGTVIPIRYHHAKKLISHDTNSNTYNYKYTFSVEVSPICKDNIVCLPSKLAHSLGGMGQIALAYKVSNILHLIDFNSCQFAEINATSYFRNPFLSLTGPKSLAEFTVMNIEIIPDLERRKFKGQGAISKKHVLADCWVVKSSELGRNNDEGVHCRTHLGRILQIGDSVMGFDLKNSNVNNPELEEISEHKIPDVVLVKKVYAQKSVRNRRRKWRLRHMDGLHGTKSLCSDNPEMTDFLEDIEEDVELRKHINIYKDPKKLSIPVDQDEDDTEIPGVSLAEMLESFSLNPAAPSTSKDTNDEAMKD</sequence>
<dbReference type="EMBL" id="BT076744">
    <property type="protein sequence ID" value="ACO11168.1"/>
    <property type="molecule type" value="mRNA"/>
</dbReference>
<dbReference type="Pfam" id="PF04981">
    <property type="entry name" value="NMD3"/>
    <property type="match status" value="1"/>
</dbReference>
<keyword evidence="7 8" id="KW-0539">Nucleus</keyword>
<dbReference type="Pfam" id="PF21192">
    <property type="entry name" value="OB_NMD3"/>
    <property type="match status" value="1"/>
</dbReference>
<feature type="domain" description="60S ribosomal export protein NMD3 SH3" evidence="12">
    <location>
        <begin position="247"/>
        <end position="294"/>
    </location>
</feature>
<name>C1BQ65_CALRO</name>
<keyword evidence="6 8" id="KW-0653">Protein transport</keyword>